<evidence type="ECO:0000259" key="2">
    <source>
        <dbReference type="Pfam" id="PF08450"/>
    </source>
</evidence>
<dbReference type="InterPro" id="IPR051262">
    <property type="entry name" value="SMP-30/CGR1_Lactonase"/>
</dbReference>
<reference evidence="3" key="1">
    <citation type="submission" date="2020-05" db="EMBL/GenBank/DDBJ databases">
        <authorList>
            <person name="Chiriac C."/>
            <person name="Salcher M."/>
            <person name="Ghai R."/>
            <person name="Kavagutti S V."/>
        </authorList>
    </citation>
    <scope>NUCLEOTIDE SEQUENCE</scope>
</reference>
<name>A0A6J7TC81_9ZZZZ</name>
<dbReference type="InterPro" id="IPR011042">
    <property type="entry name" value="6-blade_b-propeller_TolB-like"/>
</dbReference>
<evidence type="ECO:0000313" key="3">
    <source>
        <dbReference type="EMBL" id="CAB5050831.1"/>
    </source>
</evidence>
<dbReference type="InterPro" id="IPR013658">
    <property type="entry name" value="SGL"/>
</dbReference>
<dbReference type="PANTHER" id="PTHR47572">
    <property type="entry name" value="LIPOPROTEIN-RELATED"/>
    <property type="match status" value="1"/>
</dbReference>
<dbReference type="SUPFAM" id="SSF63829">
    <property type="entry name" value="Calcium-dependent phosphotriesterase"/>
    <property type="match status" value="1"/>
</dbReference>
<evidence type="ECO:0000256" key="1">
    <source>
        <dbReference type="ARBA" id="ARBA00022801"/>
    </source>
</evidence>
<dbReference type="GO" id="GO:0016787">
    <property type="term" value="F:hydrolase activity"/>
    <property type="evidence" value="ECO:0007669"/>
    <property type="project" value="UniProtKB-KW"/>
</dbReference>
<organism evidence="3">
    <name type="scientific">freshwater metagenome</name>
    <dbReference type="NCBI Taxonomy" id="449393"/>
    <lineage>
        <taxon>unclassified sequences</taxon>
        <taxon>metagenomes</taxon>
        <taxon>ecological metagenomes</taxon>
    </lineage>
</organism>
<feature type="domain" description="SMP-30/Gluconolactonase/LRE-like region" evidence="2">
    <location>
        <begin position="14"/>
        <end position="263"/>
    </location>
</feature>
<dbReference type="AlphaFoldDB" id="A0A6J7TC81"/>
<dbReference type="Gene3D" id="2.120.10.30">
    <property type="entry name" value="TolB, C-terminal domain"/>
    <property type="match status" value="1"/>
</dbReference>
<sequence length="292" mass="31200">MGRGTQVLTGGIYFGEGPRWHDGRLWFSDFYAFAVKSVSLAGDLRTEFEIDDRPSGLGWMPDGSMLIVSMTKRQVLRRSVDGKMSVHADLSGVAGFHCNDMVVDATGRAYVGNFGFDLDAEMMARGVESVIAEHPTAKLACISPTGEVSVAANDMHFPNGSVITPDGKNLIVGETLGGMLSSFDINTDGTLTNRTEWAATWPRVPDGICLDAKGNIWIANPIAPECALISRGGEVLDVIDTENNCYACMLGGDDGRTLFMLTAKSSIAEEAAAHQEGKILIATVDTPHGGRP</sequence>
<dbReference type="PANTHER" id="PTHR47572:SF4">
    <property type="entry name" value="LACTONASE DRP35"/>
    <property type="match status" value="1"/>
</dbReference>
<dbReference type="Pfam" id="PF08450">
    <property type="entry name" value="SGL"/>
    <property type="match status" value="1"/>
</dbReference>
<keyword evidence="1" id="KW-0378">Hydrolase</keyword>
<proteinExistence type="predicted"/>
<dbReference type="EMBL" id="CAFBQH010000055">
    <property type="protein sequence ID" value="CAB5050831.1"/>
    <property type="molecule type" value="Genomic_DNA"/>
</dbReference>
<protein>
    <submittedName>
        <fullName evidence="3">Unannotated protein</fullName>
    </submittedName>
</protein>
<accession>A0A6J7TC81</accession>
<gene>
    <name evidence="3" type="ORF">UFOPK4293_00976</name>
</gene>